<dbReference type="GO" id="GO:0044781">
    <property type="term" value="P:bacterial-type flagellum organization"/>
    <property type="evidence" value="ECO:0007669"/>
    <property type="project" value="UniProtKB-KW"/>
</dbReference>
<dbReference type="eggNOG" id="COG1317">
    <property type="taxonomic scope" value="Bacteria"/>
</dbReference>
<keyword evidence="10" id="KW-0282">Flagellum</keyword>
<keyword evidence="10" id="KW-0969">Cilium</keyword>
<dbReference type="OrthoDB" id="6196089at2"/>
<dbReference type="EMBL" id="JH603169">
    <property type="protein sequence ID" value="EIC21958.1"/>
    <property type="molecule type" value="Genomic_DNA"/>
</dbReference>
<gene>
    <name evidence="10" type="ORF">Thi970DRAFT_02195</name>
</gene>
<keyword evidence="10" id="KW-0966">Cell projection</keyword>
<dbReference type="PANTHER" id="PTHR34982">
    <property type="entry name" value="YOP PROTEINS TRANSLOCATION PROTEIN L"/>
    <property type="match status" value="1"/>
</dbReference>
<protein>
    <recommendedName>
        <fullName evidence="3">Flagellar assembly protein FliH</fullName>
    </recommendedName>
</protein>
<evidence type="ECO:0000256" key="8">
    <source>
        <dbReference type="SAM" id="MobiDB-lite"/>
    </source>
</evidence>
<dbReference type="Proteomes" id="UP000002964">
    <property type="component" value="Unassembled WGS sequence"/>
</dbReference>
<keyword evidence="4" id="KW-0813">Transport</keyword>
<dbReference type="PANTHER" id="PTHR34982:SF1">
    <property type="entry name" value="FLAGELLAR ASSEMBLY PROTEIN FLIH"/>
    <property type="match status" value="1"/>
</dbReference>
<sequence>MTAQAAFVDEVMWAEQAEGFEVETWEPPYFGELPQREPEVEHHLPTAAEVAAIEEAAREAGHAAGFDQGYREGSERGQREAEQETQARADRELKASVAALESIARELADPLESAADDLEPELLTLVTTLAERVIMAELDSRAELVRGVLHQALGKLPARHVQVRVRVNPEDLAVVEAYAEDQGENIRWLADAEVTRGGCLVESGPSRIDASVETRIAQAVDAIWGELSRPPAQPIEQAEEIQQAEEIDEIDQAPQTSASLPSAAQSGGAQGGDTEEAAEQQAGHTGAHTTGQVTGEPAAADANPLNEGVSS</sequence>
<feature type="compositionally biased region" description="Basic and acidic residues" evidence="8">
    <location>
        <begin position="69"/>
        <end position="89"/>
    </location>
</feature>
<reference evidence="11" key="1">
    <citation type="submission" date="2011-06" db="EMBL/GenBank/DDBJ databases">
        <authorList>
            <consortium name="US DOE Joint Genome Institute (JGI-PGF)"/>
            <person name="Lucas S."/>
            <person name="Han J."/>
            <person name="Lapidus A."/>
            <person name="Cheng J.-F."/>
            <person name="Goodwin L."/>
            <person name="Pitluck S."/>
            <person name="Peters L."/>
            <person name="Land M.L."/>
            <person name="Hauser L."/>
            <person name="Vogl K."/>
            <person name="Liu Z."/>
            <person name="Overmann J."/>
            <person name="Frigaard N.-U."/>
            <person name="Bryant D.A."/>
            <person name="Woyke T.J."/>
        </authorList>
    </citation>
    <scope>NUCLEOTIDE SEQUENCE [LARGE SCALE GENOMIC DNA]</scope>
    <source>
        <strain evidence="11">970</strain>
    </source>
</reference>
<dbReference type="AlphaFoldDB" id="H8YZ31"/>
<dbReference type="InterPro" id="IPR051472">
    <property type="entry name" value="T3SS_Stator/FliH"/>
</dbReference>
<dbReference type="Pfam" id="PF02108">
    <property type="entry name" value="FliH"/>
    <property type="match status" value="1"/>
</dbReference>
<proteinExistence type="inferred from homology"/>
<keyword evidence="11" id="KW-1185">Reference proteome</keyword>
<evidence type="ECO:0000313" key="10">
    <source>
        <dbReference type="EMBL" id="EIC21958.1"/>
    </source>
</evidence>
<evidence type="ECO:0000256" key="6">
    <source>
        <dbReference type="ARBA" id="ARBA00022927"/>
    </source>
</evidence>
<evidence type="ECO:0000256" key="1">
    <source>
        <dbReference type="ARBA" id="ARBA00003041"/>
    </source>
</evidence>
<name>H8YZ31_9GAMM</name>
<keyword evidence="5" id="KW-1005">Bacterial flagellum biogenesis</keyword>
<dbReference type="RefSeq" id="WP_009148542.1">
    <property type="nucleotide sequence ID" value="NZ_CP121471.1"/>
</dbReference>
<organism evidence="10 11">
    <name type="scientific">Thiorhodovibrio frisius</name>
    <dbReference type="NCBI Taxonomy" id="631362"/>
    <lineage>
        <taxon>Bacteria</taxon>
        <taxon>Pseudomonadati</taxon>
        <taxon>Pseudomonadota</taxon>
        <taxon>Gammaproteobacteria</taxon>
        <taxon>Chromatiales</taxon>
        <taxon>Chromatiaceae</taxon>
        <taxon>Thiorhodovibrio</taxon>
    </lineage>
</organism>
<dbReference type="STRING" id="631362.Thi970DRAFT_02195"/>
<keyword evidence="7" id="KW-1006">Bacterial flagellum protein export</keyword>
<dbReference type="HOGENOM" id="CLU_062625_4_0_6"/>
<evidence type="ECO:0000256" key="7">
    <source>
        <dbReference type="ARBA" id="ARBA00023225"/>
    </source>
</evidence>
<dbReference type="GO" id="GO:0015031">
    <property type="term" value="P:protein transport"/>
    <property type="evidence" value="ECO:0007669"/>
    <property type="project" value="UniProtKB-KW"/>
</dbReference>
<evidence type="ECO:0000256" key="3">
    <source>
        <dbReference type="ARBA" id="ARBA00016507"/>
    </source>
</evidence>
<dbReference type="GO" id="GO:0005829">
    <property type="term" value="C:cytosol"/>
    <property type="evidence" value="ECO:0007669"/>
    <property type="project" value="TreeGrafter"/>
</dbReference>
<evidence type="ECO:0000313" key="11">
    <source>
        <dbReference type="Proteomes" id="UP000002964"/>
    </source>
</evidence>
<feature type="region of interest" description="Disordered" evidence="8">
    <location>
        <begin position="249"/>
        <end position="311"/>
    </location>
</feature>
<reference evidence="10 11" key="2">
    <citation type="submission" date="2011-11" db="EMBL/GenBank/DDBJ databases">
        <authorList>
            <consortium name="US DOE Joint Genome Institute"/>
            <person name="Lucas S."/>
            <person name="Han J."/>
            <person name="Lapidus A."/>
            <person name="Cheng J.-F."/>
            <person name="Goodwin L."/>
            <person name="Pitluck S."/>
            <person name="Peters L."/>
            <person name="Ovchinnikova G."/>
            <person name="Zhang X."/>
            <person name="Detter J.C."/>
            <person name="Han C."/>
            <person name="Tapia R."/>
            <person name="Land M."/>
            <person name="Hauser L."/>
            <person name="Kyrpides N."/>
            <person name="Ivanova N."/>
            <person name="Pagani I."/>
            <person name="Vogl K."/>
            <person name="Liu Z."/>
            <person name="Overmann J."/>
            <person name="Frigaard N.-U."/>
            <person name="Bryant D."/>
            <person name="Woyke T."/>
        </authorList>
    </citation>
    <scope>NUCLEOTIDE SEQUENCE [LARGE SCALE GENOMIC DNA]</scope>
    <source>
        <strain evidence="10 11">970</strain>
    </source>
</reference>
<comment type="similarity">
    <text evidence="2">Belongs to the FliH family.</text>
</comment>
<evidence type="ECO:0000256" key="2">
    <source>
        <dbReference type="ARBA" id="ARBA00006602"/>
    </source>
</evidence>
<evidence type="ECO:0000256" key="5">
    <source>
        <dbReference type="ARBA" id="ARBA00022795"/>
    </source>
</evidence>
<feature type="domain" description="Flagellar assembly protein FliH/Type III secretion system HrpE" evidence="9">
    <location>
        <begin position="97"/>
        <end position="218"/>
    </location>
</feature>
<feature type="compositionally biased region" description="Low complexity" evidence="8">
    <location>
        <begin position="257"/>
        <end position="267"/>
    </location>
</feature>
<accession>H8YZ31</accession>
<keyword evidence="6" id="KW-0653">Protein transport</keyword>
<feature type="region of interest" description="Disordered" evidence="8">
    <location>
        <begin position="67"/>
        <end position="89"/>
    </location>
</feature>
<dbReference type="InterPro" id="IPR018035">
    <property type="entry name" value="Flagellar_FliH/T3SS_HrpE"/>
</dbReference>
<evidence type="ECO:0000259" key="9">
    <source>
        <dbReference type="Pfam" id="PF02108"/>
    </source>
</evidence>
<evidence type="ECO:0000256" key="4">
    <source>
        <dbReference type="ARBA" id="ARBA00022448"/>
    </source>
</evidence>
<dbReference type="SUPFAM" id="SSF160527">
    <property type="entry name" value="V-type ATPase subunit E-like"/>
    <property type="match status" value="1"/>
</dbReference>
<comment type="function">
    <text evidence="1">Needed for flagellar regrowth and assembly.</text>
</comment>